<accession>A0A314Z3K0</accession>
<dbReference type="PANTHER" id="PTHR12894">
    <property type="entry name" value="CNH DOMAIN CONTAINING"/>
    <property type="match status" value="1"/>
</dbReference>
<dbReference type="EMBL" id="PJQY01000307">
    <property type="protein sequence ID" value="PQQ13300.1"/>
    <property type="molecule type" value="Genomic_DNA"/>
</dbReference>
<evidence type="ECO:0000259" key="3">
    <source>
        <dbReference type="Pfam" id="PF10367"/>
    </source>
</evidence>
<sequence>MLLVGVKVSSSQNSLAFPTIEASASFALLCRSTYTFPRCLVSYGAHLQALFGALFLFSVNPGNPNDETRSDRSNSPSVLQNISLLRKVVVGNSSVESIQVFGDIGKLLVLLGGFLFTVDSLLLQPVKRLSFLRGISVITRRLRSSESECSNLLALTNSSEYTSTSQRFLQKLGSGIRANGLKMKETVQQRVDNHVFSVVIGKRLVLIELILINRVGKSDQDIDDGSFVILKEIQCIDGVMAMLMHMGSQLVVAWCSIVTQILLGRYLRMWLFARDGKLELYHKKTGTCIQMVTFGGEGVGGPCVVADEEDRTGKLVVVATPTKVVCFRKLPSEEQIKDLLRKKNFKEAISLVEELECEGELSKDMLSFVHAQVGFLLLFDLHFEEAVNHFLQSEAIQPSEVFPFIMRDPNRWSLLVPRNRYWGLHPPPAPLEDVVDDGLLAIQRAIFLRKAGVETVVDDAFLLNPPSRDNLLESAIKSITRYLEVSREKELTPSVKEGVDTLLMYLYRALNNVYDMEKLASSANSCVVEELETLLDDSGHLRTLAFLYASKGMSSKALGIWRILARHYSSGLWKDPVLGSGSPDGGTNIVSGKETAAAEASKLLEGSSDPELVLQHLGWVADINQVFAVQVLTSEKRVNQLPPDEVIAAIDPKKVEIFQRYLQWLIEDQESYDSQFHTLYALSLAKSAIEAFQAEIASQNLDPGRIEETNISDHRTSLIFQSPVRERLQIFLESSDLYDPEEVLDLIEGSELWSEKAILYKKLGQEALVLQILALKLENSEAAEQYCAEIGRPDVYMQLLDMYLDPQDGKEPMFKAAVRLLHNHGESLDPLQVLERLSPDMPLQLASETILRMLRARLHHHRQGRIVHNLSRALDTDASLAILEEKSRHVQINDESLCDSCHARLGTKLFAMYPDDTVVCYKCFRRQGESTSVTGRNFKQDILVKPGWLVTR</sequence>
<dbReference type="Pfam" id="PF10366">
    <property type="entry name" value="Vps39_1"/>
    <property type="match status" value="1"/>
</dbReference>
<dbReference type="STRING" id="2094558.A0A314Z3K0"/>
<dbReference type="GO" id="GO:0006886">
    <property type="term" value="P:intracellular protein transport"/>
    <property type="evidence" value="ECO:0007669"/>
    <property type="project" value="UniProtKB-UniRule"/>
</dbReference>
<dbReference type="GO" id="GO:0005737">
    <property type="term" value="C:cytoplasm"/>
    <property type="evidence" value="ECO:0007669"/>
    <property type="project" value="TreeGrafter"/>
</dbReference>
<evidence type="ECO:0000313" key="5">
    <source>
        <dbReference type="Proteomes" id="UP000250321"/>
    </source>
</evidence>
<dbReference type="InterPro" id="IPR000547">
    <property type="entry name" value="Clathrin_H-chain/VPS_repeat"/>
</dbReference>
<dbReference type="GO" id="GO:0006914">
    <property type="term" value="P:autophagy"/>
    <property type="evidence" value="ECO:0007669"/>
    <property type="project" value="TreeGrafter"/>
</dbReference>
<evidence type="ECO:0000259" key="2">
    <source>
        <dbReference type="Pfam" id="PF10366"/>
    </source>
</evidence>
<keyword evidence="4" id="KW-0675">Receptor</keyword>
<dbReference type="GO" id="GO:0034058">
    <property type="term" value="P:endosomal vesicle fusion"/>
    <property type="evidence" value="ECO:0007669"/>
    <property type="project" value="TreeGrafter"/>
</dbReference>
<dbReference type="AlphaFoldDB" id="A0A314Z3K0"/>
<evidence type="ECO:0000313" key="4">
    <source>
        <dbReference type="EMBL" id="PQQ13300.1"/>
    </source>
</evidence>
<evidence type="ECO:0000256" key="1">
    <source>
        <dbReference type="PROSITE-ProRule" id="PRU01006"/>
    </source>
</evidence>
<dbReference type="Proteomes" id="UP000250321">
    <property type="component" value="Unassembled WGS sequence"/>
</dbReference>
<dbReference type="InterPro" id="IPR019453">
    <property type="entry name" value="VPS39/TGFA1_Znf"/>
</dbReference>
<gene>
    <name evidence="4" type="ORF">Pyn_01676</name>
</gene>
<keyword evidence="5" id="KW-1185">Reference proteome</keyword>
<dbReference type="Pfam" id="PF00637">
    <property type="entry name" value="Clathrin"/>
    <property type="match status" value="1"/>
</dbReference>
<comment type="caution">
    <text evidence="4">The sequence shown here is derived from an EMBL/GenBank/DDBJ whole genome shotgun (WGS) entry which is preliminary data.</text>
</comment>
<dbReference type="GO" id="GO:0016020">
    <property type="term" value="C:membrane"/>
    <property type="evidence" value="ECO:0007669"/>
    <property type="project" value="TreeGrafter"/>
</dbReference>
<protein>
    <submittedName>
        <fullName evidence="4">Transforming growth factor-beta receptor-associated protein 1 isoform X1</fullName>
    </submittedName>
</protein>
<dbReference type="Pfam" id="PF10367">
    <property type="entry name" value="zf-Vps39_C"/>
    <property type="match status" value="1"/>
</dbReference>
<dbReference type="InterPro" id="IPR019452">
    <property type="entry name" value="VPS39/TGF_beta_rcpt-assoc_1"/>
</dbReference>
<proteinExistence type="predicted"/>
<name>A0A314Z3K0_PRUYE</name>
<dbReference type="PROSITE" id="PS50236">
    <property type="entry name" value="CHCR"/>
    <property type="match status" value="1"/>
</dbReference>
<feature type="domain" description="Vacuolar sorting protein 39/Transforming growth factor beta receptor-associated" evidence="2">
    <location>
        <begin position="499"/>
        <end position="566"/>
    </location>
</feature>
<reference evidence="4 5" key="1">
    <citation type="submission" date="2018-02" db="EMBL/GenBank/DDBJ databases">
        <title>Draft genome of wild Prunus yedoensis var. nudiflora.</title>
        <authorList>
            <person name="Baek S."/>
            <person name="Kim J.-H."/>
            <person name="Choi K."/>
            <person name="Kim G.-B."/>
            <person name="Cho A."/>
            <person name="Jang H."/>
            <person name="Shin C.-H."/>
            <person name="Yu H.-J."/>
            <person name="Mun J.-H."/>
        </authorList>
    </citation>
    <scope>NUCLEOTIDE SEQUENCE [LARGE SCALE GENOMIC DNA]</scope>
    <source>
        <strain evidence="5">cv. Jeju island</strain>
        <tissue evidence="4">Leaf</tissue>
    </source>
</reference>
<dbReference type="OrthoDB" id="10258882at2759"/>
<organism evidence="4 5">
    <name type="scientific">Prunus yedoensis var. nudiflora</name>
    <dbReference type="NCBI Taxonomy" id="2094558"/>
    <lineage>
        <taxon>Eukaryota</taxon>
        <taxon>Viridiplantae</taxon>
        <taxon>Streptophyta</taxon>
        <taxon>Embryophyta</taxon>
        <taxon>Tracheophyta</taxon>
        <taxon>Spermatophyta</taxon>
        <taxon>Magnoliopsida</taxon>
        <taxon>eudicotyledons</taxon>
        <taxon>Gunneridae</taxon>
        <taxon>Pentapetalae</taxon>
        <taxon>rosids</taxon>
        <taxon>fabids</taxon>
        <taxon>Rosales</taxon>
        <taxon>Rosaceae</taxon>
        <taxon>Amygdaloideae</taxon>
        <taxon>Amygdaleae</taxon>
        <taxon>Prunus</taxon>
    </lineage>
</organism>
<feature type="repeat" description="CHCR" evidence="1">
    <location>
        <begin position="631"/>
        <end position="812"/>
    </location>
</feature>
<dbReference type="PANTHER" id="PTHR12894:SF43">
    <property type="entry name" value="VACUOLAR SORTING PROTEIN 3"/>
    <property type="match status" value="1"/>
</dbReference>
<feature type="domain" description="Vacuolar sorting protein 39/Transforming growth factor beta receptor-associated zinc finger" evidence="3">
    <location>
        <begin position="887"/>
        <end position="927"/>
    </location>
</feature>
<dbReference type="InterPro" id="IPR055358">
    <property type="entry name" value="CHCR"/>
</dbReference>
<dbReference type="InterPro" id="IPR032914">
    <property type="entry name" value="Vam6/VPS39/TRAP1"/>
</dbReference>